<name>A0AAP3V1S7_9PROT</name>
<evidence type="ECO:0000313" key="2">
    <source>
        <dbReference type="Proteomes" id="UP001301140"/>
    </source>
</evidence>
<reference evidence="1 2" key="1">
    <citation type="submission" date="2023-03" db="EMBL/GenBank/DDBJ databases">
        <title>YIM 152171 draft genome.</title>
        <authorList>
            <person name="Yang Z."/>
        </authorList>
    </citation>
    <scope>NUCLEOTIDE SEQUENCE [LARGE SCALE GENOMIC DNA]</scope>
    <source>
        <strain evidence="1 2">YIM 152171</strain>
    </source>
</reference>
<keyword evidence="2" id="KW-1185">Reference proteome</keyword>
<sequence>MVAVRVQDLAGRVDLNEARPALVQALARAVLPGEAGEAAAEAVLRHRAAARAAGRVPFRTTRDLARVAGLAAGAAAALAPHVTVWSLEDGIAAGAVDPALRPLLAEEAGRLDAVRGLGWRRYAVELDVTTGRGATAGFAASVVLEPGGAAPWRLLE</sequence>
<proteinExistence type="predicted"/>
<comment type="caution">
    <text evidence="1">The sequence shown here is derived from an EMBL/GenBank/DDBJ whole genome shotgun (WGS) entry which is preliminary data.</text>
</comment>
<feature type="non-terminal residue" evidence="1">
    <location>
        <position position="156"/>
    </location>
</feature>
<organism evidence="1 2">
    <name type="scientific">Marinimicrococcus flavescens</name>
    <dbReference type="NCBI Taxonomy" id="3031815"/>
    <lineage>
        <taxon>Bacteria</taxon>
        <taxon>Pseudomonadati</taxon>
        <taxon>Pseudomonadota</taxon>
        <taxon>Alphaproteobacteria</taxon>
        <taxon>Geminicoccales</taxon>
        <taxon>Geminicoccaceae</taxon>
        <taxon>Marinimicrococcus</taxon>
    </lineage>
</organism>
<dbReference type="EMBL" id="JARGEQ010000080">
    <property type="protein sequence ID" value="MDF1586250.1"/>
    <property type="molecule type" value="Genomic_DNA"/>
</dbReference>
<accession>A0AAP3V1S7</accession>
<dbReference type="AlphaFoldDB" id="A0AAP3V1S7"/>
<evidence type="ECO:0000313" key="1">
    <source>
        <dbReference type="EMBL" id="MDF1586250.1"/>
    </source>
</evidence>
<dbReference type="Proteomes" id="UP001301140">
    <property type="component" value="Unassembled WGS sequence"/>
</dbReference>
<protein>
    <submittedName>
        <fullName evidence="1">Uncharacterized protein</fullName>
    </submittedName>
</protein>
<gene>
    <name evidence="1" type="ORF">PZ740_07610</name>
</gene>